<evidence type="ECO:0000313" key="3">
    <source>
        <dbReference type="WBParaSite" id="nRc.2.0.1.t27751-RA"/>
    </source>
</evidence>
<sequence length="76" mass="8316">MIMNNLSPVDVSRSEVPRKASIINLIASSLLIFKFFTSLLQPPGFVRIRIETLTAAAAALDFFQNVDVAAFFVAAE</sequence>
<keyword evidence="1" id="KW-1133">Transmembrane helix</keyword>
<reference evidence="3" key="1">
    <citation type="submission" date="2022-11" db="UniProtKB">
        <authorList>
            <consortium name="WormBaseParasite"/>
        </authorList>
    </citation>
    <scope>IDENTIFICATION</scope>
</reference>
<keyword evidence="2" id="KW-1185">Reference proteome</keyword>
<accession>A0A915JP86</accession>
<keyword evidence="1" id="KW-0812">Transmembrane</keyword>
<organism evidence="2 3">
    <name type="scientific">Romanomermis culicivorax</name>
    <name type="common">Nematode worm</name>
    <dbReference type="NCBI Taxonomy" id="13658"/>
    <lineage>
        <taxon>Eukaryota</taxon>
        <taxon>Metazoa</taxon>
        <taxon>Ecdysozoa</taxon>
        <taxon>Nematoda</taxon>
        <taxon>Enoplea</taxon>
        <taxon>Dorylaimia</taxon>
        <taxon>Mermithida</taxon>
        <taxon>Mermithoidea</taxon>
        <taxon>Mermithidae</taxon>
        <taxon>Romanomermis</taxon>
    </lineage>
</organism>
<dbReference type="WBParaSite" id="nRc.2.0.1.t27751-RA">
    <property type="protein sequence ID" value="nRc.2.0.1.t27751-RA"/>
    <property type="gene ID" value="nRc.2.0.1.g27751"/>
</dbReference>
<keyword evidence="1" id="KW-0472">Membrane</keyword>
<name>A0A915JP86_ROMCU</name>
<feature type="transmembrane region" description="Helical" evidence="1">
    <location>
        <begin position="20"/>
        <end position="40"/>
    </location>
</feature>
<protein>
    <submittedName>
        <fullName evidence="3">Uncharacterized protein</fullName>
    </submittedName>
</protein>
<dbReference type="Proteomes" id="UP000887565">
    <property type="component" value="Unplaced"/>
</dbReference>
<dbReference type="AlphaFoldDB" id="A0A915JP86"/>
<evidence type="ECO:0000313" key="2">
    <source>
        <dbReference type="Proteomes" id="UP000887565"/>
    </source>
</evidence>
<proteinExistence type="predicted"/>
<evidence type="ECO:0000256" key="1">
    <source>
        <dbReference type="SAM" id="Phobius"/>
    </source>
</evidence>